<sequence>MAMCMSRAAWKERTYIKTIGNCTLMCDRIIHMDGAETLSPEEESEAWGNIRPIHVDIKASKLVMFSFEDAYWNEFAAAHGSNVEQTENVKVIKEAAAAAFAGACPNKKAAESDDVTKEE</sequence>
<organism evidence="1 2">
    <name type="scientific">Podila minutissima</name>
    <dbReference type="NCBI Taxonomy" id="64525"/>
    <lineage>
        <taxon>Eukaryota</taxon>
        <taxon>Fungi</taxon>
        <taxon>Fungi incertae sedis</taxon>
        <taxon>Mucoromycota</taxon>
        <taxon>Mortierellomycotina</taxon>
        <taxon>Mortierellomycetes</taxon>
        <taxon>Mortierellales</taxon>
        <taxon>Mortierellaceae</taxon>
        <taxon>Podila</taxon>
    </lineage>
</organism>
<evidence type="ECO:0000313" key="1">
    <source>
        <dbReference type="EMBL" id="KAF9316082.1"/>
    </source>
</evidence>
<accession>A0A9P5S896</accession>
<gene>
    <name evidence="1" type="ORF">BG006_003651</name>
</gene>
<evidence type="ECO:0000313" key="2">
    <source>
        <dbReference type="Proteomes" id="UP000696485"/>
    </source>
</evidence>
<name>A0A9P5S896_9FUNG</name>
<dbReference type="AlphaFoldDB" id="A0A9P5S896"/>
<reference evidence="1" key="1">
    <citation type="journal article" date="2020" name="Fungal Divers.">
        <title>Resolving the Mortierellaceae phylogeny through synthesis of multi-gene phylogenetics and phylogenomics.</title>
        <authorList>
            <person name="Vandepol N."/>
            <person name="Liber J."/>
            <person name="Desiro A."/>
            <person name="Na H."/>
            <person name="Kennedy M."/>
            <person name="Barry K."/>
            <person name="Grigoriev I.V."/>
            <person name="Miller A.N."/>
            <person name="O'Donnell K."/>
            <person name="Stajich J.E."/>
            <person name="Bonito G."/>
        </authorList>
    </citation>
    <scope>NUCLEOTIDE SEQUENCE</scope>
    <source>
        <strain evidence="1">NVP1</strain>
    </source>
</reference>
<keyword evidence="2" id="KW-1185">Reference proteome</keyword>
<dbReference type="EMBL" id="JAAAUY010002027">
    <property type="protein sequence ID" value="KAF9316082.1"/>
    <property type="molecule type" value="Genomic_DNA"/>
</dbReference>
<protein>
    <submittedName>
        <fullName evidence="1">Uncharacterized protein</fullName>
    </submittedName>
</protein>
<dbReference type="Proteomes" id="UP000696485">
    <property type="component" value="Unassembled WGS sequence"/>
</dbReference>
<proteinExistence type="predicted"/>
<comment type="caution">
    <text evidence="1">The sequence shown here is derived from an EMBL/GenBank/DDBJ whole genome shotgun (WGS) entry which is preliminary data.</text>
</comment>